<feature type="domain" description="Phospholipid/glycerol acyltransferase" evidence="4">
    <location>
        <begin position="105"/>
        <end position="221"/>
    </location>
</feature>
<evidence type="ECO:0000256" key="1">
    <source>
        <dbReference type="ARBA" id="ARBA00022679"/>
    </source>
</evidence>
<reference evidence="5" key="1">
    <citation type="submission" date="2020-10" db="EMBL/GenBank/DDBJ databases">
        <authorList>
            <person name="Gilroy R."/>
        </authorList>
    </citation>
    <scope>NUCLEOTIDE SEQUENCE</scope>
    <source>
        <strain evidence="5">13361</strain>
    </source>
</reference>
<dbReference type="PANTHER" id="PTHR10434:SF66">
    <property type="entry name" value="PHOSPHOLIPID_GLYCEROL ACYLTRANSFERASE DOMAIN-CONTAINING PROTEIN"/>
    <property type="match status" value="1"/>
</dbReference>
<protein>
    <submittedName>
        <fullName evidence="5">1-acyl-sn-glycerol-3-phosphate acyltransferase</fullName>
    </submittedName>
</protein>
<dbReference type="InterPro" id="IPR036526">
    <property type="entry name" value="C-N_Hydrolase_sf"/>
</dbReference>
<dbReference type="InterPro" id="IPR002123">
    <property type="entry name" value="Plipid/glycerol_acylTrfase"/>
</dbReference>
<dbReference type="AlphaFoldDB" id="A0A9D0Z4D7"/>
<evidence type="ECO:0000313" key="6">
    <source>
        <dbReference type="Proteomes" id="UP000886796"/>
    </source>
</evidence>
<keyword evidence="3" id="KW-0472">Membrane</keyword>
<dbReference type="SUPFAM" id="SSF69593">
    <property type="entry name" value="Glycerol-3-phosphate (1)-acyltransferase"/>
    <property type="match status" value="1"/>
</dbReference>
<dbReference type="PANTHER" id="PTHR10434">
    <property type="entry name" value="1-ACYL-SN-GLYCEROL-3-PHOSPHATE ACYLTRANSFERASE"/>
    <property type="match status" value="1"/>
</dbReference>
<proteinExistence type="predicted"/>
<keyword evidence="2 5" id="KW-0012">Acyltransferase</keyword>
<dbReference type="EMBL" id="DVFK01000061">
    <property type="protein sequence ID" value="HIQ67710.1"/>
    <property type="molecule type" value="Genomic_DNA"/>
</dbReference>
<gene>
    <name evidence="5" type="ORF">IAB74_04265</name>
</gene>
<evidence type="ECO:0000256" key="3">
    <source>
        <dbReference type="SAM" id="Phobius"/>
    </source>
</evidence>
<reference evidence="5" key="2">
    <citation type="journal article" date="2021" name="PeerJ">
        <title>Extensive microbial diversity within the chicken gut microbiome revealed by metagenomics and culture.</title>
        <authorList>
            <person name="Gilroy R."/>
            <person name="Ravi A."/>
            <person name="Getino M."/>
            <person name="Pursley I."/>
            <person name="Horton D.L."/>
            <person name="Alikhan N.F."/>
            <person name="Baker D."/>
            <person name="Gharbi K."/>
            <person name="Hall N."/>
            <person name="Watson M."/>
            <person name="Adriaenssens E.M."/>
            <person name="Foster-Nyarko E."/>
            <person name="Jarju S."/>
            <person name="Secka A."/>
            <person name="Antonio M."/>
            <person name="Oren A."/>
            <person name="Chaudhuri R.R."/>
            <person name="La Ragione R."/>
            <person name="Hildebrand F."/>
            <person name="Pallen M.J."/>
        </authorList>
    </citation>
    <scope>NUCLEOTIDE SEQUENCE</scope>
    <source>
        <strain evidence="5">13361</strain>
    </source>
</reference>
<dbReference type="Pfam" id="PF01553">
    <property type="entry name" value="Acyltransferase"/>
    <property type="match status" value="1"/>
</dbReference>
<keyword evidence="3" id="KW-0812">Transmembrane</keyword>
<accession>A0A9D0Z4D7</accession>
<name>A0A9D0Z4D7_9FIRM</name>
<dbReference type="GO" id="GO:0006654">
    <property type="term" value="P:phosphatidic acid biosynthetic process"/>
    <property type="evidence" value="ECO:0007669"/>
    <property type="project" value="TreeGrafter"/>
</dbReference>
<dbReference type="Proteomes" id="UP000886796">
    <property type="component" value="Unassembled WGS sequence"/>
</dbReference>
<dbReference type="GO" id="GO:0003841">
    <property type="term" value="F:1-acylglycerol-3-phosphate O-acyltransferase activity"/>
    <property type="evidence" value="ECO:0007669"/>
    <property type="project" value="TreeGrafter"/>
</dbReference>
<evidence type="ECO:0000313" key="5">
    <source>
        <dbReference type="EMBL" id="HIQ67710.1"/>
    </source>
</evidence>
<keyword evidence="3" id="KW-1133">Transmembrane helix</keyword>
<dbReference type="SMART" id="SM00563">
    <property type="entry name" value="PlsC"/>
    <property type="match status" value="1"/>
</dbReference>
<keyword evidence="1" id="KW-0808">Transferase</keyword>
<evidence type="ECO:0000256" key="2">
    <source>
        <dbReference type="ARBA" id="ARBA00023315"/>
    </source>
</evidence>
<comment type="caution">
    <text evidence="5">The sequence shown here is derived from an EMBL/GenBank/DDBJ whole genome shotgun (WGS) entry which is preliminary data.</text>
</comment>
<evidence type="ECO:0000259" key="4">
    <source>
        <dbReference type="SMART" id="SM00563"/>
    </source>
</evidence>
<dbReference type="CDD" id="cd07989">
    <property type="entry name" value="LPLAT_AGPAT-like"/>
    <property type="match status" value="1"/>
</dbReference>
<sequence>MLFSGIFALALVAGLIVTALTGSFLSLQWLWVLPVSFLAAALILWLGLFLLLVVLAWSVDTKKPQQEDSKFYRRLLTAVAIAAKPVLRVELHTDGLETMLKKGRFLLVCNHLSVMDPVILLGSFANSQLAFITKRENERLFLVGKLMHKILCQSINRENDREALKTIINCINIIKEDKASIAVFPEGYTSLDGKLHPFRNGVFKIAQKAQVPIVVCTLQNTQQVFRNAARLKKTHVHLHLVGILYPEAQKGLTAVDIGNLVHHMMAQDLGPENVLQSGEES</sequence>
<organism evidence="5 6">
    <name type="scientific">Candidatus Faecousia excrementigallinarum</name>
    <dbReference type="NCBI Taxonomy" id="2840806"/>
    <lineage>
        <taxon>Bacteria</taxon>
        <taxon>Bacillati</taxon>
        <taxon>Bacillota</taxon>
        <taxon>Clostridia</taxon>
        <taxon>Eubacteriales</taxon>
        <taxon>Oscillospiraceae</taxon>
        <taxon>Faecousia</taxon>
    </lineage>
</organism>
<dbReference type="Gene3D" id="3.60.110.10">
    <property type="entry name" value="Carbon-nitrogen hydrolase"/>
    <property type="match status" value="1"/>
</dbReference>
<feature type="transmembrane region" description="Helical" evidence="3">
    <location>
        <begin position="29"/>
        <end position="57"/>
    </location>
</feature>